<feature type="domain" description="Major facilitator superfamily (MFS) profile" evidence="7">
    <location>
        <begin position="1"/>
        <end position="470"/>
    </location>
</feature>
<evidence type="ECO:0000313" key="9">
    <source>
        <dbReference type="Proteomes" id="UP001146793"/>
    </source>
</evidence>
<dbReference type="InterPro" id="IPR011701">
    <property type="entry name" value="MFS"/>
</dbReference>
<evidence type="ECO:0000256" key="5">
    <source>
        <dbReference type="SAM" id="MobiDB-lite"/>
    </source>
</evidence>
<dbReference type="SUPFAM" id="SSF103473">
    <property type="entry name" value="MFS general substrate transporter"/>
    <property type="match status" value="1"/>
</dbReference>
<feature type="transmembrane region" description="Helical" evidence="6">
    <location>
        <begin position="380"/>
        <end position="404"/>
    </location>
</feature>
<feature type="transmembrane region" description="Helical" evidence="6">
    <location>
        <begin position="349"/>
        <end position="368"/>
    </location>
</feature>
<dbReference type="PANTHER" id="PTHR21576">
    <property type="entry name" value="UNCHARACTERIZED NODULIN-LIKE PROTEIN"/>
    <property type="match status" value="1"/>
</dbReference>
<evidence type="ECO:0000256" key="1">
    <source>
        <dbReference type="ARBA" id="ARBA00004141"/>
    </source>
</evidence>
<dbReference type="EMBL" id="JANTQA010000032">
    <property type="protein sequence ID" value="KAJ3440232.1"/>
    <property type="molecule type" value="Genomic_DNA"/>
</dbReference>
<comment type="subcellular location">
    <subcellularLocation>
        <location evidence="1">Membrane</location>
        <topology evidence="1">Multi-pass membrane protein</topology>
    </subcellularLocation>
</comment>
<dbReference type="Pfam" id="PF07690">
    <property type="entry name" value="MFS_1"/>
    <property type="match status" value="1"/>
</dbReference>
<dbReference type="PANTHER" id="PTHR21576:SF158">
    <property type="entry name" value="RIBOSOMAL RNA-PROCESSING PROTEIN 12-LIKE CONSERVED DOMAIN-CONTAINING PROTEIN"/>
    <property type="match status" value="1"/>
</dbReference>
<reference evidence="8" key="1">
    <citation type="submission" date="2022-08" db="EMBL/GenBank/DDBJ databases">
        <title>Novel sulphate-reducing endosymbionts in the free-living metamonad Anaeramoeba.</title>
        <authorList>
            <person name="Jerlstrom-Hultqvist J."/>
            <person name="Cepicka I."/>
            <person name="Gallot-Lavallee L."/>
            <person name="Salas-Leiva D."/>
            <person name="Curtis B.A."/>
            <person name="Zahonova K."/>
            <person name="Pipaliya S."/>
            <person name="Dacks J."/>
            <person name="Roger A.J."/>
        </authorList>
    </citation>
    <scope>NUCLEOTIDE SEQUENCE</scope>
    <source>
        <strain evidence="8">Busselton2</strain>
    </source>
</reference>
<evidence type="ECO:0000256" key="4">
    <source>
        <dbReference type="ARBA" id="ARBA00023136"/>
    </source>
</evidence>
<feature type="compositionally biased region" description="Basic and acidic residues" evidence="5">
    <location>
        <begin position="205"/>
        <end position="219"/>
    </location>
</feature>
<feature type="transmembrane region" description="Helical" evidence="6">
    <location>
        <begin position="278"/>
        <end position="303"/>
    </location>
</feature>
<evidence type="ECO:0000256" key="2">
    <source>
        <dbReference type="ARBA" id="ARBA00022692"/>
    </source>
</evidence>
<keyword evidence="2 6" id="KW-0812">Transmembrane</keyword>
<protein>
    <submittedName>
        <fullName evidence="8">Permease-related</fullName>
    </submittedName>
</protein>
<feature type="transmembrane region" description="Helical" evidence="6">
    <location>
        <begin position="315"/>
        <end position="337"/>
    </location>
</feature>
<sequence>MYKINPLFVVISGAIISLHCGAPNIFATFSSDIQADLKFSDTFISILTSFGMIGLYFTIFPAGWANDRVGPRISSTIGGICCGVGYFLMSYQSSHAGIFIMYLIASFGIGTSFICSLGSSGLVSRPDLIGVSISCVGAALSLSIAYYVQVLKVFTKAVECKSTDCWRWKLRFIGILTFVVLTFFSLFLAPKPKPKSKIKSTNKNIESEKVETGEESKEEEKEEEEESSQENVEVLNTENDSDLEKGPLLKVNQKNDIQFNIPQITFKQSLLLLKTRSFWILFFAYFVGVASGIFVLGSSNIIWSEYRSGDNESDISNSITIFSIFNCLAGVLGGVIGDYFKKKKINRNKYYSIICFIIMIDFIILCIVHEHHHHTHTYDYVYLFFTSFLGLSFGTSLTITPTIVSELYGTKNFGIIFGYLQISSSVAAVITPIIDTKIHDRYSLLPIMIFFAIAQLLCSVLLFFFMDYSADTMDKITKSYVKIEQQKNESSGTD</sequence>
<accession>A0AAV7ZDZ3</accession>
<dbReference type="Gene3D" id="1.20.1250.20">
    <property type="entry name" value="MFS general substrate transporter like domains"/>
    <property type="match status" value="1"/>
</dbReference>
<feature type="transmembrane region" description="Helical" evidence="6">
    <location>
        <begin position="128"/>
        <end position="148"/>
    </location>
</feature>
<comment type="caution">
    <text evidence="8">The sequence shown here is derived from an EMBL/GenBank/DDBJ whole genome shotgun (WGS) entry which is preliminary data.</text>
</comment>
<evidence type="ECO:0000256" key="6">
    <source>
        <dbReference type="SAM" id="Phobius"/>
    </source>
</evidence>
<feature type="region of interest" description="Disordered" evidence="5">
    <location>
        <begin position="193"/>
        <end position="245"/>
    </location>
</feature>
<evidence type="ECO:0000259" key="7">
    <source>
        <dbReference type="PROSITE" id="PS50850"/>
    </source>
</evidence>
<evidence type="ECO:0000256" key="3">
    <source>
        <dbReference type="ARBA" id="ARBA00022989"/>
    </source>
</evidence>
<dbReference type="InterPro" id="IPR020846">
    <property type="entry name" value="MFS_dom"/>
</dbReference>
<dbReference type="AlphaFoldDB" id="A0AAV7ZDZ3"/>
<feature type="transmembrane region" description="Helical" evidence="6">
    <location>
        <begin position="168"/>
        <end position="189"/>
    </location>
</feature>
<gene>
    <name evidence="8" type="ORF">M0812_16288</name>
</gene>
<dbReference type="PROSITE" id="PS50850">
    <property type="entry name" value="MFS"/>
    <property type="match status" value="1"/>
</dbReference>
<dbReference type="GO" id="GO:0016020">
    <property type="term" value="C:membrane"/>
    <property type="evidence" value="ECO:0007669"/>
    <property type="project" value="UniProtKB-SubCell"/>
</dbReference>
<organism evidence="8 9">
    <name type="scientific">Anaeramoeba flamelloides</name>
    <dbReference type="NCBI Taxonomy" id="1746091"/>
    <lineage>
        <taxon>Eukaryota</taxon>
        <taxon>Metamonada</taxon>
        <taxon>Anaeramoebidae</taxon>
        <taxon>Anaeramoeba</taxon>
    </lineage>
</organism>
<feature type="transmembrane region" description="Helical" evidence="6">
    <location>
        <begin position="69"/>
        <end position="89"/>
    </location>
</feature>
<feature type="transmembrane region" description="Helical" evidence="6">
    <location>
        <begin position="446"/>
        <end position="466"/>
    </location>
</feature>
<name>A0AAV7ZDZ3_9EUKA</name>
<keyword evidence="4 6" id="KW-0472">Membrane</keyword>
<feature type="transmembrane region" description="Helical" evidence="6">
    <location>
        <begin position="416"/>
        <end position="434"/>
    </location>
</feature>
<feature type="transmembrane region" description="Helical" evidence="6">
    <location>
        <begin position="95"/>
        <end position="116"/>
    </location>
</feature>
<dbReference type="Proteomes" id="UP001146793">
    <property type="component" value="Unassembled WGS sequence"/>
</dbReference>
<keyword evidence="3 6" id="KW-1133">Transmembrane helix</keyword>
<feature type="transmembrane region" description="Helical" evidence="6">
    <location>
        <begin position="43"/>
        <end position="62"/>
    </location>
</feature>
<dbReference type="GO" id="GO:0022857">
    <property type="term" value="F:transmembrane transporter activity"/>
    <property type="evidence" value="ECO:0007669"/>
    <property type="project" value="InterPro"/>
</dbReference>
<dbReference type="InterPro" id="IPR036259">
    <property type="entry name" value="MFS_trans_sf"/>
</dbReference>
<proteinExistence type="predicted"/>
<evidence type="ECO:0000313" key="8">
    <source>
        <dbReference type="EMBL" id="KAJ3440232.1"/>
    </source>
</evidence>